<dbReference type="RefSeq" id="WP_034799137.1">
    <property type="nucleotide sequence ID" value="NZ_UGGP01000001.1"/>
</dbReference>
<dbReference type="AlphaFoldDB" id="A0A377FTU2"/>
<evidence type="ECO:0000313" key="2">
    <source>
        <dbReference type="Proteomes" id="UP000254060"/>
    </source>
</evidence>
<dbReference type="Proteomes" id="UP000254060">
    <property type="component" value="Unassembled WGS sequence"/>
</dbReference>
<organism evidence="1 2">
    <name type="scientific">Exiguobacterium aurantiacum</name>
    <dbReference type="NCBI Taxonomy" id="33987"/>
    <lineage>
        <taxon>Bacteria</taxon>
        <taxon>Bacillati</taxon>
        <taxon>Bacillota</taxon>
        <taxon>Bacilli</taxon>
        <taxon>Bacillales</taxon>
        <taxon>Bacillales Family XII. Incertae Sedis</taxon>
        <taxon>Exiguobacterium</taxon>
    </lineage>
</organism>
<gene>
    <name evidence="1" type="ORF">NCTC13163_01537</name>
</gene>
<dbReference type="InterPro" id="IPR011200">
    <property type="entry name" value="UCP012608"/>
</dbReference>
<dbReference type="EMBL" id="UGGP01000001">
    <property type="protein sequence ID" value="STO08168.1"/>
    <property type="molecule type" value="Genomic_DNA"/>
</dbReference>
<reference evidence="1 2" key="1">
    <citation type="submission" date="2018-06" db="EMBL/GenBank/DDBJ databases">
        <authorList>
            <consortium name="Pathogen Informatics"/>
            <person name="Doyle S."/>
        </authorList>
    </citation>
    <scope>NUCLEOTIDE SEQUENCE [LARGE SCALE GENOMIC DNA]</scope>
    <source>
        <strain evidence="1 2">NCTC13163</strain>
    </source>
</reference>
<evidence type="ECO:0000313" key="1">
    <source>
        <dbReference type="EMBL" id="STO08168.1"/>
    </source>
</evidence>
<name>A0A377FTU2_9BACL</name>
<dbReference type="OrthoDB" id="9789360at2"/>
<dbReference type="Pfam" id="PF10094">
    <property type="entry name" value="DUF2332"/>
    <property type="match status" value="1"/>
</dbReference>
<dbReference type="STRING" id="1397694.GCA_000702585_02034"/>
<protein>
    <submittedName>
        <fullName evidence="1">Uncharacterized protein conserved in bacteria (DUF2332)</fullName>
    </submittedName>
</protein>
<proteinExistence type="predicted"/>
<accession>A0A377FTU2</accession>
<dbReference type="PIRSF" id="PIRSF012608">
    <property type="entry name" value="UCP012608"/>
    <property type="match status" value="1"/>
</dbReference>
<sequence>MTISDLSQKFVTFAERECRDSSPLYESLSLYISKDDELLKIGSVVKEGQPVPNLLFGAVHYLLMQGYDHPLTDYYPSMVRDAKPVTESFESFKSFCLTYRNEIESILSSKPVQTNEVRRCAYLYPAFGYIHHKTRKPLALIEIGTSAGLQLLWDQYAYSYGKEEVFGDVQSRLHIRSELVGELTPPLSPLPAPVAARIGLDLNIVDLENEAERLWLKSLIWPEHEERLEMFERASSYIGEQPIDFIEGDGISRLSGLVGNIPEGSTLCIFHTHVANQMTIDMKKHLLNVVEEIGQTRDVFHLYNNIQDKDLHLDEYVNGIKREQTIAETDGHGRWFRWLLKDEAVLT</sequence>